<dbReference type="KEGG" id="pfla:Pflav_055030"/>
<dbReference type="RefSeq" id="WP_232071913.1">
    <property type="nucleotide sequence ID" value="NZ_AP022870.1"/>
</dbReference>
<dbReference type="PANTHER" id="PTHR43162:SF1">
    <property type="entry name" value="PRESTALK A DIFFERENTIATION PROTEIN A"/>
    <property type="match status" value="1"/>
</dbReference>
<feature type="domain" description="NmrA-like" evidence="1">
    <location>
        <begin position="4"/>
        <end position="223"/>
    </location>
</feature>
<dbReference type="Gene3D" id="3.40.50.720">
    <property type="entry name" value="NAD(P)-binding Rossmann-like Domain"/>
    <property type="match status" value="1"/>
</dbReference>
<reference evidence="2 3" key="2">
    <citation type="submission" date="2020-03" db="EMBL/GenBank/DDBJ databases">
        <authorList>
            <person name="Ichikawa N."/>
            <person name="Kimura A."/>
            <person name="Kitahashi Y."/>
            <person name="Uohara A."/>
        </authorList>
    </citation>
    <scope>NUCLEOTIDE SEQUENCE [LARGE SCALE GENOMIC DNA]</scope>
    <source>
        <strain evidence="2 3">NBRC 107702</strain>
    </source>
</reference>
<protein>
    <submittedName>
        <fullName evidence="2">NAD(P)-dependent oxidoreductase</fullName>
    </submittedName>
</protein>
<dbReference type="InterPro" id="IPR051604">
    <property type="entry name" value="Ergot_Alk_Oxidoreductase"/>
</dbReference>
<gene>
    <name evidence="2" type="ORF">Pflav_055030</name>
</gene>
<dbReference type="EMBL" id="AP022870">
    <property type="protein sequence ID" value="BCB79093.1"/>
    <property type="molecule type" value="Genomic_DNA"/>
</dbReference>
<evidence type="ECO:0000313" key="3">
    <source>
        <dbReference type="Proteomes" id="UP000502508"/>
    </source>
</evidence>
<reference evidence="2 3" key="1">
    <citation type="submission" date="2020-03" db="EMBL/GenBank/DDBJ databases">
        <title>Whole genome shotgun sequence of Phytohabitans flavus NBRC 107702.</title>
        <authorList>
            <person name="Komaki H."/>
            <person name="Tamura T."/>
        </authorList>
    </citation>
    <scope>NUCLEOTIDE SEQUENCE [LARGE SCALE GENOMIC DNA]</scope>
    <source>
        <strain evidence="2 3">NBRC 107702</strain>
    </source>
</reference>
<evidence type="ECO:0000259" key="1">
    <source>
        <dbReference type="Pfam" id="PF05368"/>
    </source>
</evidence>
<proteinExistence type="predicted"/>
<accession>A0A6F8XZ55</accession>
<sequence length="282" mass="29678">MTPALAVTGATGRLGRRVAERLSAAGVPQRLLVRDPERAPSLPGAEVVRAEYADGDAARRALDGVTTLFMVSGAEELGRVEAHRTFVDAAGAAGVRHLVYTSFFGAAPDATFTLARDHWATEEHIAASGLDATILRDNLYLDFFPLMVGEDGVLRGPAADGRVAAVAQDDIADAAVAVLREPEQHANARYDLTGPAALTLREVAATITEVTGRPVRYQDESLNEAYASRAAYGAPAWQVEAWVSTYTAIAAGELDGITGAVAELTGRPATSLADHLSAQRES</sequence>
<keyword evidence="3" id="KW-1185">Reference proteome</keyword>
<dbReference type="PANTHER" id="PTHR43162">
    <property type="match status" value="1"/>
</dbReference>
<dbReference type="InterPro" id="IPR008030">
    <property type="entry name" value="NmrA-like"/>
</dbReference>
<evidence type="ECO:0000313" key="2">
    <source>
        <dbReference type="EMBL" id="BCB79093.1"/>
    </source>
</evidence>
<dbReference type="InterPro" id="IPR036291">
    <property type="entry name" value="NAD(P)-bd_dom_sf"/>
</dbReference>
<dbReference type="Proteomes" id="UP000502508">
    <property type="component" value="Chromosome"/>
</dbReference>
<dbReference type="CDD" id="cd05269">
    <property type="entry name" value="TMR_SDR_a"/>
    <property type="match status" value="1"/>
</dbReference>
<dbReference type="AlphaFoldDB" id="A0A6F8XZ55"/>
<dbReference type="Pfam" id="PF05368">
    <property type="entry name" value="NmrA"/>
    <property type="match status" value="1"/>
</dbReference>
<dbReference type="Gene3D" id="3.90.25.10">
    <property type="entry name" value="UDP-galactose 4-epimerase, domain 1"/>
    <property type="match status" value="1"/>
</dbReference>
<name>A0A6F8XZ55_9ACTN</name>
<organism evidence="2 3">
    <name type="scientific">Phytohabitans flavus</name>
    <dbReference type="NCBI Taxonomy" id="1076124"/>
    <lineage>
        <taxon>Bacteria</taxon>
        <taxon>Bacillati</taxon>
        <taxon>Actinomycetota</taxon>
        <taxon>Actinomycetes</taxon>
        <taxon>Micromonosporales</taxon>
        <taxon>Micromonosporaceae</taxon>
    </lineage>
</organism>
<dbReference type="SUPFAM" id="SSF51735">
    <property type="entry name" value="NAD(P)-binding Rossmann-fold domains"/>
    <property type="match status" value="1"/>
</dbReference>